<dbReference type="NCBIfam" id="TIGR01764">
    <property type="entry name" value="excise"/>
    <property type="match status" value="1"/>
</dbReference>
<feature type="domain" description="Helix-turn-helix" evidence="2">
    <location>
        <begin position="81"/>
        <end position="128"/>
    </location>
</feature>
<dbReference type="RefSeq" id="WP_189573100.1">
    <property type="nucleotide sequence ID" value="NZ_BMXV01000002.1"/>
</dbReference>
<reference evidence="4" key="1">
    <citation type="journal article" date="2019" name="Int. J. Syst. Evol. Microbiol.">
        <title>The Global Catalogue of Microorganisms (GCM) 10K type strain sequencing project: providing services to taxonomists for standard genome sequencing and annotation.</title>
        <authorList>
            <consortium name="The Broad Institute Genomics Platform"/>
            <consortium name="The Broad Institute Genome Sequencing Center for Infectious Disease"/>
            <person name="Wu L."/>
            <person name="Ma J."/>
        </authorList>
    </citation>
    <scope>NUCLEOTIDE SEQUENCE [LARGE SCALE GENOMIC DNA]</scope>
    <source>
        <strain evidence="4">KCTC 22280</strain>
    </source>
</reference>
<organism evidence="3 4">
    <name type="scientific">Marinobacter zhanjiangensis</name>
    <dbReference type="NCBI Taxonomy" id="578215"/>
    <lineage>
        <taxon>Bacteria</taxon>
        <taxon>Pseudomonadati</taxon>
        <taxon>Pseudomonadota</taxon>
        <taxon>Gammaproteobacteria</taxon>
        <taxon>Pseudomonadales</taxon>
        <taxon>Marinobacteraceae</taxon>
        <taxon>Marinobacter</taxon>
    </lineage>
</organism>
<comment type="caution">
    <text evidence="3">The sequence shown here is derived from an EMBL/GenBank/DDBJ whole genome shotgun (WGS) entry which is preliminary data.</text>
</comment>
<proteinExistence type="predicted"/>
<dbReference type="InterPro" id="IPR041657">
    <property type="entry name" value="HTH_17"/>
</dbReference>
<evidence type="ECO:0000256" key="1">
    <source>
        <dbReference type="SAM" id="Coils"/>
    </source>
</evidence>
<dbReference type="InterPro" id="IPR009061">
    <property type="entry name" value="DNA-bd_dom_put_sf"/>
</dbReference>
<evidence type="ECO:0000313" key="4">
    <source>
        <dbReference type="Proteomes" id="UP000601597"/>
    </source>
</evidence>
<feature type="coiled-coil region" evidence="1">
    <location>
        <begin position="119"/>
        <end position="146"/>
    </location>
</feature>
<keyword evidence="1" id="KW-0175">Coiled coil</keyword>
<evidence type="ECO:0000259" key="2">
    <source>
        <dbReference type="Pfam" id="PF12728"/>
    </source>
</evidence>
<dbReference type="Pfam" id="PF12728">
    <property type="entry name" value="HTH_17"/>
    <property type="match status" value="1"/>
</dbReference>
<evidence type="ECO:0000313" key="3">
    <source>
        <dbReference type="EMBL" id="GGY63372.1"/>
    </source>
</evidence>
<gene>
    <name evidence="3" type="ORF">GCM10007071_07460</name>
</gene>
<protein>
    <recommendedName>
        <fullName evidence="2">Helix-turn-helix domain-containing protein</fullName>
    </recommendedName>
</protein>
<name>A0ABQ3AR65_9GAMM</name>
<sequence length="152" mass="16890">MNSVKEKLPSREEALLARACSQGLSAVIDTRSEAQEMTLTDRKGVAHTVSIPVSALRLFVELLTQLGEGNMVKLVPIHAELTTQEAADLLNISRPTLIKLLDEGALAYHRVGNRRKILFSELQAYKKRLEEERMAALDELSSLDQDLGMGYE</sequence>
<accession>A0ABQ3AR65</accession>
<dbReference type="SUPFAM" id="SSF46955">
    <property type="entry name" value="Putative DNA-binding domain"/>
    <property type="match status" value="1"/>
</dbReference>
<keyword evidence="4" id="KW-1185">Reference proteome</keyword>
<dbReference type="InterPro" id="IPR010093">
    <property type="entry name" value="SinI_DNA-bd"/>
</dbReference>
<dbReference type="Proteomes" id="UP000601597">
    <property type="component" value="Unassembled WGS sequence"/>
</dbReference>
<dbReference type="EMBL" id="BMXV01000002">
    <property type="protein sequence ID" value="GGY63372.1"/>
    <property type="molecule type" value="Genomic_DNA"/>
</dbReference>